<proteinExistence type="predicted"/>
<organism evidence="1 2">
    <name type="scientific">Paenibacillus agilis</name>
    <dbReference type="NCBI Taxonomy" id="3020863"/>
    <lineage>
        <taxon>Bacteria</taxon>
        <taxon>Bacillati</taxon>
        <taxon>Bacillota</taxon>
        <taxon>Bacilli</taxon>
        <taxon>Bacillales</taxon>
        <taxon>Paenibacillaceae</taxon>
        <taxon>Paenibacillus</taxon>
    </lineage>
</organism>
<sequence length="161" mass="18584">MDENYVLSEEIIFDAKPDAVPFNYRISYKLAKLSLILELNARGGCSLMKLQMVSTALSTTSDRGKLWDFVNNSSNNYSVVRFDPAVNRAIKYAIAEGLFNQQKNGLFRLTKKGKEFTKVIMKDSSLLISEKKYLFLLSNKLTEERIKELTTFWRYTNVEDK</sequence>
<gene>
    <name evidence="1" type="ORF">FPZ44_09505</name>
</gene>
<accession>A0A559J079</accession>
<dbReference type="OrthoDB" id="2989760at2"/>
<dbReference type="Proteomes" id="UP000318102">
    <property type="component" value="Unassembled WGS sequence"/>
</dbReference>
<name>A0A559J079_9BACL</name>
<reference evidence="1 2" key="1">
    <citation type="submission" date="2019-07" db="EMBL/GenBank/DDBJ databases">
        <authorList>
            <person name="Kim J."/>
        </authorList>
    </citation>
    <scope>NUCLEOTIDE SEQUENCE [LARGE SCALE GENOMIC DNA]</scope>
    <source>
        <strain evidence="1 2">N4</strain>
    </source>
</reference>
<keyword evidence="2" id="KW-1185">Reference proteome</keyword>
<comment type="caution">
    <text evidence="1">The sequence shown here is derived from an EMBL/GenBank/DDBJ whole genome shotgun (WGS) entry which is preliminary data.</text>
</comment>
<evidence type="ECO:0000313" key="2">
    <source>
        <dbReference type="Proteomes" id="UP000318102"/>
    </source>
</evidence>
<dbReference type="AlphaFoldDB" id="A0A559J079"/>
<dbReference type="RefSeq" id="WP_144989593.1">
    <property type="nucleotide sequence ID" value="NZ_VNJK01000001.1"/>
</dbReference>
<protein>
    <submittedName>
        <fullName evidence="1">Uncharacterized protein</fullName>
    </submittedName>
</protein>
<dbReference type="EMBL" id="VNJK01000001">
    <property type="protein sequence ID" value="TVX93271.1"/>
    <property type="molecule type" value="Genomic_DNA"/>
</dbReference>
<evidence type="ECO:0000313" key="1">
    <source>
        <dbReference type="EMBL" id="TVX93271.1"/>
    </source>
</evidence>